<protein>
    <submittedName>
        <fullName evidence="1">Uncharacterized protein</fullName>
    </submittedName>
</protein>
<organism evidence="1">
    <name type="scientific">Bacteroides uniformis</name>
    <dbReference type="NCBI Taxonomy" id="820"/>
    <lineage>
        <taxon>Bacteria</taxon>
        <taxon>Pseudomonadati</taxon>
        <taxon>Bacteroidota</taxon>
        <taxon>Bacteroidia</taxon>
        <taxon>Bacteroidales</taxon>
        <taxon>Bacteroidaceae</taxon>
        <taxon>Bacteroides</taxon>
    </lineage>
</organism>
<gene>
    <name evidence="1" type="ORF">BULFYP32_02224</name>
</gene>
<accession>A0A6N2UVT9</accession>
<sequence length="33" mass="3567">MINFTVGLVQSSDAVQAIGAEQVPYLEQQSSQK</sequence>
<dbReference type="AlphaFoldDB" id="A0A6N2UVT9"/>
<proteinExistence type="predicted"/>
<dbReference type="EMBL" id="CACRTC010000024">
    <property type="protein sequence ID" value="VYT19036.1"/>
    <property type="molecule type" value="Genomic_DNA"/>
</dbReference>
<name>A0A6N2UVT9_BACUN</name>
<evidence type="ECO:0000313" key="1">
    <source>
        <dbReference type="EMBL" id="VYT19036.1"/>
    </source>
</evidence>
<reference evidence="1" key="1">
    <citation type="submission" date="2019-11" db="EMBL/GenBank/DDBJ databases">
        <authorList>
            <person name="Feng L."/>
        </authorList>
    </citation>
    <scope>NUCLEOTIDE SEQUENCE</scope>
    <source>
        <strain evidence="1">BuniformisLFYP32</strain>
    </source>
</reference>